<evidence type="ECO:0000259" key="7">
    <source>
        <dbReference type="PROSITE" id="PS50206"/>
    </source>
</evidence>
<dbReference type="InterPro" id="IPR036873">
    <property type="entry name" value="Rhodanese-like_dom_sf"/>
</dbReference>
<dbReference type="PROSITE" id="PS50206">
    <property type="entry name" value="RHODANESE_3"/>
    <property type="match status" value="1"/>
</dbReference>
<dbReference type="SUPFAM" id="SSF51905">
    <property type="entry name" value="FAD/NAD(P)-binding domain"/>
    <property type="match status" value="1"/>
</dbReference>
<dbReference type="PRINTS" id="PR00368">
    <property type="entry name" value="FADPNR"/>
</dbReference>
<keyword evidence="4" id="KW-0274">FAD</keyword>
<keyword evidence="9" id="KW-1185">Reference proteome</keyword>
<dbReference type="RefSeq" id="WP_286287777.1">
    <property type="nucleotide sequence ID" value="NZ_JASXSZ010000001.1"/>
</dbReference>
<feature type="domain" description="Rhodanese" evidence="7">
    <location>
        <begin position="481"/>
        <end position="571"/>
    </location>
</feature>
<evidence type="ECO:0000256" key="5">
    <source>
        <dbReference type="ARBA" id="ARBA00023002"/>
    </source>
</evidence>
<evidence type="ECO:0000256" key="3">
    <source>
        <dbReference type="ARBA" id="ARBA00022630"/>
    </source>
</evidence>
<dbReference type="SUPFAM" id="SSF55424">
    <property type="entry name" value="FAD/NAD-linked reductases, dimerisation (C-terminal) domain"/>
    <property type="match status" value="1"/>
</dbReference>
<dbReference type="PRINTS" id="PR00411">
    <property type="entry name" value="PNDRDTASEI"/>
</dbReference>
<dbReference type="Proteomes" id="UP001235064">
    <property type="component" value="Unassembled WGS sequence"/>
</dbReference>
<dbReference type="InterPro" id="IPR001763">
    <property type="entry name" value="Rhodanese-like_dom"/>
</dbReference>
<comment type="caution">
    <text evidence="8">The sequence shown here is derived from an EMBL/GenBank/DDBJ whole genome shotgun (WGS) entry which is preliminary data.</text>
</comment>
<dbReference type="InterPro" id="IPR016156">
    <property type="entry name" value="FAD/NAD-linked_Rdtase_dimer_sf"/>
</dbReference>
<comment type="similarity">
    <text evidence="2">Belongs to the class-III pyridine nucleotide-disulfide oxidoreductase family.</text>
</comment>
<comment type="cofactor">
    <cofactor evidence="1">
        <name>FAD</name>
        <dbReference type="ChEBI" id="CHEBI:57692"/>
    </cofactor>
</comment>
<dbReference type="SUPFAM" id="SSF52821">
    <property type="entry name" value="Rhodanese/Cell cycle control phosphatase"/>
    <property type="match status" value="1"/>
</dbReference>
<evidence type="ECO:0000256" key="6">
    <source>
        <dbReference type="ARBA" id="ARBA00023284"/>
    </source>
</evidence>
<dbReference type="Pfam" id="PF07992">
    <property type="entry name" value="Pyr_redox_2"/>
    <property type="match status" value="1"/>
</dbReference>
<reference evidence="8 9" key="1">
    <citation type="submission" date="2023-06" db="EMBL/GenBank/DDBJ databases">
        <title>Microbacterium sp. nov., isolated from a waste landfill.</title>
        <authorList>
            <person name="Wen W."/>
        </authorList>
    </citation>
    <scope>NUCLEOTIDE SEQUENCE [LARGE SCALE GENOMIC DNA]</scope>
    <source>
        <strain evidence="8 9">ASV49</strain>
    </source>
</reference>
<gene>
    <name evidence="8" type="ORF">QSV35_06315</name>
</gene>
<evidence type="ECO:0000256" key="2">
    <source>
        <dbReference type="ARBA" id="ARBA00009130"/>
    </source>
</evidence>
<dbReference type="Pfam" id="PF00581">
    <property type="entry name" value="Rhodanese"/>
    <property type="match status" value="1"/>
</dbReference>
<evidence type="ECO:0000256" key="1">
    <source>
        <dbReference type="ARBA" id="ARBA00001974"/>
    </source>
</evidence>
<dbReference type="PANTHER" id="PTHR43429:SF1">
    <property type="entry name" value="NAD(P)H SULFUR OXIDOREDUCTASE (COA-DEPENDENT)"/>
    <property type="match status" value="1"/>
</dbReference>
<evidence type="ECO:0000256" key="4">
    <source>
        <dbReference type="ARBA" id="ARBA00022827"/>
    </source>
</evidence>
<keyword evidence="5" id="KW-0560">Oxidoreductase</keyword>
<evidence type="ECO:0000313" key="8">
    <source>
        <dbReference type="EMBL" id="MDL9978938.1"/>
    </source>
</evidence>
<dbReference type="EMBL" id="JASXSZ010000001">
    <property type="protein sequence ID" value="MDL9978938.1"/>
    <property type="molecule type" value="Genomic_DNA"/>
</dbReference>
<name>A0ABT7MWW1_9MICO</name>
<sequence>MPSPDATDSTAAAPRRIVVVGGVAGGMSFAARARRLDEHAHIIVLERGAHVSFANCGLPYAVSGEIEDEQSLLVQTPQSLKAALALDVRTHHEVVAIDPEARTVTARTLLGDHVLAYDELVLAPGAAAVLPQVAGIDSPRVQTLRTVEDALSLRDAAAIGTRAVVIGGGYIGVEAAEALRMRGLDVHLVQSARHPLARLERELASHVTAALVEGGVHVHAGSRVTAIVDGPDGADVEISDGTRATADVIVVAAGARPDTAFVQDAGVDTADGAIVVDGLGRTSAPHVWATGDAVARQDPATGVIRPVALAGPANRDGRLIADAILGAATGVPARPQPAPLGTSIVRVFDLSAAMTGANRTELEAAGIPFETIHLHAGDHAGYFPGATPIHLVVHFAPADATEPGRIYGAQGVGAKGVDKRIDVLATAVRAGLAVTDLADIDLAYAPPFGSAKDPITMVGFVSQNVIDGVVRLWQAADLDTVRDEALILDVRRQDEWDAGHLQGALHIPHIELRERLDEVRAHAAGRPVRVHCASGIRSYLAHRILDAAGFDSAHLSGGIQTLLSYHGKDILTHEVDQRSAAA</sequence>
<dbReference type="Gene3D" id="3.40.250.10">
    <property type="entry name" value="Rhodanese-like domain"/>
    <property type="match status" value="1"/>
</dbReference>
<dbReference type="Gene3D" id="3.50.50.60">
    <property type="entry name" value="FAD/NAD(P)-binding domain"/>
    <property type="match status" value="3"/>
</dbReference>
<dbReference type="Pfam" id="PF02852">
    <property type="entry name" value="Pyr_redox_dim"/>
    <property type="match status" value="1"/>
</dbReference>
<dbReference type="InterPro" id="IPR023753">
    <property type="entry name" value="FAD/NAD-binding_dom"/>
</dbReference>
<evidence type="ECO:0000313" key="9">
    <source>
        <dbReference type="Proteomes" id="UP001235064"/>
    </source>
</evidence>
<dbReference type="SMART" id="SM00450">
    <property type="entry name" value="RHOD"/>
    <property type="match status" value="1"/>
</dbReference>
<dbReference type="PANTHER" id="PTHR43429">
    <property type="entry name" value="PYRIDINE NUCLEOTIDE-DISULFIDE OXIDOREDUCTASE DOMAIN-CONTAINING"/>
    <property type="match status" value="1"/>
</dbReference>
<dbReference type="InterPro" id="IPR050260">
    <property type="entry name" value="FAD-bd_OxRdtase"/>
</dbReference>
<dbReference type="InterPro" id="IPR004099">
    <property type="entry name" value="Pyr_nucl-diS_OxRdtase_dimer"/>
</dbReference>
<dbReference type="InterPro" id="IPR036188">
    <property type="entry name" value="FAD/NAD-bd_sf"/>
</dbReference>
<keyword evidence="3" id="KW-0285">Flavoprotein</keyword>
<proteinExistence type="inferred from homology"/>
<accession>A0ABT7MWW1</accession>
<keyword evidence="6" id="KW-0676">Redox-active center</keyword>
<organism evidence="8 9">
    <name type="scientific">Microbacterium candidum</name>
    <dbReference type="NCBI Taxonomy" id="3041922"/>
    <lineage>
        <taxon>Bacteria</taxon>
        <taxon>Bacillati</taxon>
        <taxon>Actinomycetota</taxon>
        <taxon>Actinomycetes</taxon>
        <taxon>Micrococcales</taxon>
        <taxon>Microbacteriaceae</taxon>
        <taxon>Microbacterium</taxon>
    </lineage>
</organism>
<protein>
    <submittedName>
        <fullName evidence="8">FAD-dependent oxidoreductase</fullName>
    </submittedName>
</protein>